<feature type="signal peptide" evidence="2">
    <location>
        <begin position="1"/>
        <end position="27"/>
    </location>
</feature>
<dbReference type="STRING" id="526729.SAMN04324258_1905"/>
<dbReference type="PROSITE" id="PS51257">
    <property type="entry name" value="PROKAR_LIPOPROTEIN"/>
    <property type="match status" value="1"/>
</dbReference>
<dbReference type="AlphaFoldDB" id="A0A1T5K750"/>
<protein>
    <submittedName>
        <fullName evidence="3">Uncharacterized protein</fullName>
    </submittedName>
</protein>
<accession>A0A1T5K750</accession>
<keyword evidence="1" id="KW-0175">Coiled coil</keyword>
<evidence type="ECO:0000313" key="3">
    <source>
        <dbReference type="EMBL" id="SKC59552.1"/>
    </source>
</evidence>
<dbReference type="RefSeq" id="WP_079573819.1">
    <property type="nucleotide sequence ID" value="NZ_FUZQ01000003.1"/>
</dbReference>
<feature type="chain" id="PRO_5038927950" evidence="2">
    <location>
        <begin position="28"/>
        <end position="148"/>
    </location>
</feature>
<keyword evidence="2" id="KW-0732">Signal</keyword>
<feature type="coiled-coil region" evidence="1">
    <location>
        <begin position="68"/>
        <end position="95"/>
    </location>
</feature>
<evidence type="ECO:0000313" key="4">
    <source>
        <dbReference type="Proteomes" id="UP000189777"/>
    </source>
</evidence>
<organism evidence="3 4">
    <name type="scientific">Krasilnikoviella flava</name>
    <dbReference type="NCBI Taxonomy" id="526729"/>
    <lineage>
        <taxon>Bacteria</taxon>
        <taxon>Bacillati</taxon>
        <taxon>Actinomycetota</taxon>
        <taxon>Actinomycetes</taxon>
        <taxon>Micrococcales</taxon>
        <taxon>Promicromonosporaceae</taxon>
        <taxon>Krasilnikoviella</taxon>
    </lineage>
</organism>
<reference evidence="3 4" key="1">
    <citation type="submission" date="2017-02" db="EMBL/GenBank/DDBJ databases">
        <authorList>
            <person name="Peterson S.W."/>
        </authorList>
    </citation>
    <scope>NUCLEOTIDE SEQUENCE [LARGE SCALE GENOMIC DNA]</scope>
    <source>
        <strain evidence="3 4">DSM 21481</strain>
    </source>
</reference>
<dbReference type="EMBL" id="FUZQ01000003">
    <property type="protein sequence ID" value="SKC59552.1"/>
    <property type="molecule type" value="Genomic_DNA"/>
</dbReference>
<proteinExistence type="predicted"/>
<gene>
    <name evidence="3" type="ORF">SAMN04324258_1905</name>
</gene>
<evidence type="ECO:0000256" key="1">
    <source>
        <dbReference type="SAM" id="Coils"/>
    </source>
</evidence>
<name>A0A1T5K750_9MICO</name>
<dbReference type="Proteomes" id="UP000189777">
    <property type="component" value="Unassembled WGS sequence"/>
</dbReference>
<sequence>MSPSTKGRPTAAWHGCALLAATALLLAGCGESSTDAMGDRTTQTCADLTAYTDALRNLASTIGPDATVEDVQAARDQAEEAQQALEESISGVTDDRTDDIARSWDALATAFSQVDDDATLAEAADSLKDEAEGVVDATASVREDLDCG</sequence>
<evidence type="ECO:0000256" key="2">
    <source>
        <dbReference type="SAM" id="SignalP"/>
    </source>
</evidence>
<keyword evidence="4" id="KW-1185">Reference proteome</keyword>